<reference evidence="1 2" key="1">
    <citation type="submission" date="2014-07" db="EMBL/GenBank/DDBJ databases">
        <title>Chaperone-usher fimbriae in a diverse selection of Gallibacterium genomes.</title>
        <authorList>
            <person name="Kudirkiene E."/>
            <person name="Bager R.J."/>
            <person name="Johnson T.J."/>
            <person name="Bojesen A.M."/>
        </authorList>
    </citation>
    <scope>NUCLEOTIDE SEQUENCE [LARGE SCALE GENOMIC DNA]</scope>
    <source>
        <strain evidence="1 2">4895</strain>
    </source>
</reference>
<proteinExistence type="predicted"/>
<name>A0A0A3ALW0_9PAST</name>
<dbReference type="InterPro" id="IPR035335">
    <property type="entry name" value="DUF5397"/>
</dbReference>
<sequence>MQLTEVPTGIVKKFGHFGIPYQVGKPDKALPDGDILVNITLIESGEQQKYRLSKLLNDPNAE</sequence>
<evidence type="ECO:0000313" key="2">
    <source>
        <dbReference type="Proteomes" id="UP000030554"/>
    </source>
</evidence>
<accession>A0A0A3ALW0</accession>
<evidence type="ECO:0000313" key="1">
    <source>
        <dbReference type="EMBL" id="KGQ62499.1"/>
    </source>
</evidence>
<organism evidence="1 2">
    <name type="scientific">Gallibacterium anatis 4895</name>
    <dbReference type="NCBI Taxonomy" id="1396510"/>
    <lineage>
        <taxon>Bacteria</taxon>
        <taxon>Pseudomonadati</taxon>
        <taxon>Pseudomonadota</taxon>
        <taxon>Gammaproteobacteria</taxon>
        <taxon>Pasteurellales</taxon>
        <taxon>Pasteurellaceae</taxon>
        <taxon>Gallibacterium</taxon>
    </lineage>
</organism>
<dbReference type="EMBL" id="JPJQ01000019">
    <property type="protein sequence ID" value="KGQ62499.1"/>
    <property type="molecule type" value="Genomic_DNA"/>
</dbReference>
<dbReference type="Pfam" id="PF17375">
    <property type="entry name" value="DUF5397"/>
    <property type="match status" value="1"/>
</dbReference>
<dbReference type="AlphaFoldDB" id="A0A0A3ALW0"/>
<protein>
    <submittedName>
        <fullName evidence="1">Uncharacterized protein</fullName>
    </submittedName>
</protein>
<dbReference type="Proteomes" id="UP000030554">
    <property type="component" value="Unassembled WGS sequence"/>
</dbReference>
<dbReference type="RefSeq" id="WP_039163151.1">
    <property type="nucleotide sequence ID" value="NZ_JPJQ01000019.1"/>
</dbReference>
<comment type="caution">
    <text evidence="1">The sequence shown here is derived from an EMBL/GenBank/DDBJ whole genome shotgun (WGS) entry which is preliminary data.</text>
</comment>
<gene>
    <name evidence="1" type="ORF">IO48_04210</name>
</gene>